<feature type="domain" description="Surface lipoprotein assembly modifier C-terminal" evidence="1">
    <location>
        <begin position="27"/>
        <end position="94"/>
    </location>
</feature>
<gene>
    <name evidence="2" type="ORF">NCTC10295_01512</name>
</gene>
<dbReference type="EMBL" id="UGQS01000002">
    <property type="protein sequence ID" value="STZ76735.1"/>
    <property type="molecule type" value="Genomic_DNA"/>
</dbReference>
<evidence type="ECO:0000313" key="3">
    <source>
        <dbReference type="Proteomes" id="UP000254651"/>
    </source>
</evidence>
<sequence>MACLPEQNQDTVLARYTQAVLAQADRDDKAAVRQLRELVAEHPEYFTRLSVSHPKLSWKGLTPRVNWTWTRVGSNHFYYRFAEHKVFIDISKQF</sequence>
<keyword evidence="3" id="KW-1185">Reference proteome</keyword>
<evidence type="ECO:0000313" key="2">
    <source>
        <dbReference type="EMBL" id="STZ76735.1"/>
    </source>
</evidence>
<protein>
    <submittedName>
        <fullName evidence="2">Protein of uncharacterized function (DUF560)</fullName>
    </submittedName>
</protein>
<reference evidence="2 3" key="1">
    <citation type="submission" date="2018-06" db="EMBL/GenBank/DDBJ databases">
        <authorList>
            <consortium name="Pathogen Informatics"/>
            <person name="Doyle S."/>
        </authorList>
    </citation>
    <scope>NUCLEOTIDE SEQUENCE [LARGE SCALE GENOMIC DNA]</scope>
    <source>
        <strain evidence="2 3">NCTC10295</strain>
    </source>
</reference>
<proteinExistence type="predicted"/>
<dbReference type="Pfam" id="PF04575">
    <property type="entry name" value="SlipAM"/>
    <property type="match status" value="1"/>
</dbReference>
<dbReference type="RefSeq" id="WP_066075788.1">
    <property type="nucleotide sequence ID" value="NZ_CP181246.1"/>
</dbReference>
<dbReference type="AlphaFoldDB" id="A0A378UHF2"/>
<name>A0A378UHF2_BERDE</name>
<dbReference type="InterPro" id="IPR007655">
    <property type="entry name" value="Slam_C"/>
</dbReference>
<evidence type="ECO:0000259" key="1">
    <source>
        <dbReference type="Pfam" id="PF04575"/>
    </source>
</evidence>
<dbReference type="Proteomes" id="UP000254651">
    <property type="component" value="Unassembled WGS sequence"/>
</dbReference>
<accession>A0A378UHF2</accession>
<organism evidence="2 3">
    <name type="scientific">Bergeriella denitrificans</name>
    <name type="common">Neisseria denitrificans</name>
    <dbReference type="NCBI Taxonomy" id="494"/>
    <lineage>
        <taxon>Bacteria</taxon>
        <taxon>Pseudomonadati</taxon>
        <taxon>Pseudomonadota</taxon>
        <taxon>Betaproteobacteria</taxon>
        <taxon>Neisseriales</taxon>
        <taxon>Neisseriaceae</taxon>
        <taxon>Bergeriella</taxon>
    </lineage>
</organism>